<dbReference type="AlphaFoldDB" id="A0A381F5C1"/>
<dbReference type="PANTHER" id="PTHR32305:SF15">
    <property type="entry name" value="PROTEIN RHSA-RELATED"/>
    <property type="match status" value="1"/>
</dbReference>
<dbReference type="Proteomes" id="UP000185725">
    <property type="component" value="Unassembled WGS sequence"/>
</dbReference>
<dbReference type="GeneID" id="303675216"/>
<dbReference type="PROSITE" id="PS50164">
    <property type="entry name" value="GIY_YIG"/>
    <property type="match status" value="1"/>
</dbReference>
<proteinExistence type="predicted"/>
<sequence length="1234" mass="137917">MKKILVLFNILFLSGVIFGQTSTQNYIYSKTYLSEDGSKKAEAIQYFDGLGRLKQTVSVKSTVTGKDLVVPVYYDELGRQNKDFLPLPMATSNLGIQTVSEGDINSYYGVSNAYSEKIPEDSPLGQIMETAKPGDAWKKGYGHTQKFDYQANIDSDQVKKHVFTSSWSNATVSFSLPTVSWYAENQLMKSTTTDEDGTKRIDFKNSKGQIILARKMSGTAPVDTYYLYNIYDQLVLVITPKANEKIAQSGNVLTQTILDVYCYQYKYDNRNRMVEKRLPGKDFWEYFVYDKQNRLVLSQDANQHLKQWSFVKYDKFGRTVYTGHFANTSGRAAMQATLNNMSANAINNESRSTTSFTSGGQAVYYTNAAFPTASMTVLSVNYYDEYAPGSPARPAAVLGKPTLSSAATMYTSNGITSYRSLKGMPTSSYIKNIEDDLWTQSHMWYDKDGRGIGSHSMNHLGGYTKTETDMDFAGAVTKTKTYHKRLNTDTEKIITNTFEYDGQNRLLVQKHQIDNNPEEVLSQNTYNDLGQVTVKKVGNTIAAPLQTVKYTYNIHGSLIRINDPANLGSDLFGYKINYNEVEGLETPNTDFPELKVKPRYNGNIAEVSWKTLTEESEPLKRYGYVYDELSRLSAGFYQKAGNEAAKEYFEKIDYNIDGSIQRLKRSEGVLTGNTFATMIDNLRYEYSGNKLTKVTDEQQNASGYPYLSAPNTIAYDANGNMTNHLDKGISSIQYNYLNLPNQVTQNGTVSKYTYRADGVKVKKIFGDIETNYLDGFQYKSTRTSESVDGSIGDPNEVAEMQLRIIPTSEGYYDAWLNQYIYQFTDHLGNVRLSYSDTNKDGIIQPRQFATSKCTPGKPPFNIPTCIVSWQPGEIVESNTYYPFGLLHNYTATTQNAYQYKYNGKELQETGMYDYGARMYMPDLGRWGVVDPLAEVTPNFSPYHYVNNNPIMFIDPDGMLSQSFIDEVWGSPSGTTWTNTGDGFTNNWGGTMDYSGSSMNYKSYSSLINNMSTGDGGGSTADVLLEQILIPWKNDGGKGAGSYNGLMMDSGILSALQNWNFEQNWSNYYQAEANCKICQETKAVEQFIFLELPMQFAGGSLVSAGWRAIGAGRYLSGVAGNLYGRIAPRILANFSKTGTYSVYHGLDAAGNIRYAGITSRDPALRFAEHMAAGGEKGSLFFRTIEGASGLTKSQARVMEQNLINQWGLQKNGGVLLNKINSISPKKWGFYGVTPP</sequence>
<evidence type="ECO:0000313" key="3">
    <source>
        <dbReference type="EMBL" id="SUX41668.1"/>
    </source>
</evidence>
<keyword evidence="4" id="KW-1185">Reference proteome</keyword>
<dbReference type="RefSeq" id="WP_076562067.1">
    <property type="nucleotide sequence ID" value="NZ_CP033929.1"/>
</dbReference>
<dbReference type="Pfam" id="PF20041">
    <property type="entry name" value="DUF6443"/>
    <property type="match status" value="1"/>
</dbReference>
<feature type="domain" description="GIY-YIG" evidence="1">
    <location>
        <begin position="1134"/>
        <end position="1211"/>
    </location>
</feature>
<dbReference type="EMBL" id="UFVS01000001">
    <property type="protein sequence ID" value="SUX41668.1"/>
    <property type="molecule type" value="Genomic_DNA"/>
</dbReference>
<evidence type="ECO:0000313" key="4">
    <source>
        <dbReference type="Proteomes" id="UP000185725"/>
    </source>
</evidence>
<organism evidence="3 5">
    <name type="scientific">Chryseobacterium indoltheticum</name>
    <dbReference type="NCBI Taxonomy" id="254"/>
    <lineage>
        <taxon>Bacteria</taxon>
        <taxon>Pseudomonadati</taxon>
        <taxon>Bacteroidota</taxon>
        <taxon>Flavobacteriia</taxon>
        <taxon>Flavobacteriales</taxon>
        <taxon>Weeksellaceae</taxon>
        <taxon>Chryseobacterium group</taxon>
        <taxon>Chryseobacterium</taxon>
    </lineage>
</organism>
<evidence type="ECO:0000313" key="5">
    <source>
        <dbReference type="Proteomes" id="UP000255231"/>
    </source>
</evidence>
<evidence type="ECO:0000313" key="2">
    <source>
        <dbReference type="EMBL" id="SIR13881.1"/>
    </source>
</evidence>
<protein>
    <submittedName>
        <fullName evidence="2 3">RHS repeat-associated core domain</fullName>
    </submittedName>
</protein>
<dbReference type="PANTHER" id="PTHR32305">
    <property type="match status" value="1"/>
</dbReference>
<dbReference type="InterPro" id="IPR050708">
    <property type="entry name" value="T6SS_VgrG/RHS"/>
</dbReference>
<dbReference type="Proteomes" id="UP000255231">
    <property type="component" value="Unassembled WGS sequence"/>
</dbReference>
<dbReference type="InterPro" id="IPR045619">
    <property type="entry name" value="DUF6443"/>
</dbReference>
<reference evidence="2 4" key="1">
    <citation type="submission" date="2017-01" db="EMBL/GenBank/DDBJ databases">
        <authorList>
            <person name="Varghese N."/>
            <person name="Submissions S."/>
        </authorList>
    </citation>
    <scope>NUCLEOTIDE SEQUENCE [LARGE SCALE GENOMIC DNA]</scope>
    <source>
        <strain evidence="2 4">ATCC 27950</strain>
    </source>
</reference>
<dbReference type="NCBIfam" id="TIGR03696">
    <property type="entry name" value="Rhs_assc_core"/>
    <property type="match status" value="1"/>
</dbReference>
<dbReference type="Gene3D" id="2.180.10.10">
    <property type="entry name" value="RHS repeat-associated core"/>
    <property type="match status" value="1"/>
</dbReference>
<name>A0A381F5C1_9FLAO</name>
<reference evidence="3 5" key="2">
    <citation type="submission" date="2018-06" db="EMBL/GenBank/DDBJ databases">
        <authorList>
            <consortium name="Pathogen Informatics"/>
            <person name="Doyle S."/>
        </authorList>
    </citation>
    <scope>NUCLEOTIDE SEQUENCE [LARGE SCALE GENOMIC DNA]</scope>
    <source>
        <strain evidence="3 5">NCTC13560</strain>
    </source>
</reference>
<dbReference type="InterPro" id="IPR022385">
    <property type="entry name" value="Rhs_assc_core"/>
</dbReference>
<gene>
    <name evidence="3" type="ORF">NCTC13560_00468</name>
    <name evidence="2" type="ORF">SAMN05421682_11329</name>
</gene>
<evidence type="ECO:0000259" key="1">
    <source>
        <dbReference type="PROSITE" id="PS50164"/>
    </source>
</evidence>
<dbReference type="EMBL" id="FTMF01000013">
    <property type="protein sequence ID" value="SIR13881.1"/>
    <property type="molecule type" value="Genomic_DNA"/>
</dbReference>
<accession>A0A381F5C1</accession>
<dbReference type="InterPro" id="IPR000305">
    <property type="entry name" value="GIY-YIG_endonuc"/>
</dbReference>